<dbReference type="Proteomes" id="UP000324091">
    <property type="component" value="Chromosome 1"/>
</dbReference>
<dbReference type="PANTHER" id="PTHR47027">
    <property type="entry name" value="REVERSE TRANSCRIPTASE DOMAIN-CONTAINING PROTEIN"/>
    <property type="match status" value="1"/>
</dbReference>
<evidence type="ECO:0000313" key="3">
    <source>
        <dbReference type="Proteomes" id="UP000324091"/>
    </source>
</evidence>
<feature type="domain" description="Reverse transcriptase" evidence="1">
    <location>
        <begin position="25"/>
        <end position="149"/>
    </location>
</feature>
<organism evidence="2 3">
    <name type="scientific">Takifugu flavidus</name>
    <name type="common">sansaifugu</name>
    <dbReference type="NCBI Taxonomy" id="433684"/>
    <lineage>
        <taxon>Eukaryota</taxon>
        <taxon>Metazoa</taxon>
        <taxon>Chordata</taxon>
        <taxon>Craniata</taxon>
        <taxon>Vertebrata</taxon>
        <taxon>Euteleostomi</taxon>
        <taxon>Actinopterygii</taxon>
        <taxon>Neopterygii</taxon>
        <taxon>Teleostei</taxon>
        <taxon>Neoteleostei</taxon>
        <taxon>Acanthomorphata</taxon>
        <taxon>Eupercaria</taxon>
        <taxon>Tetraodontiformes</taxon>
        <taxon>Tetradontoidea</taxon>
        <taxon>Tetraodontidae</taxon>
        <taxon>Takifugu</taxon>
    </lineage>
</organism>
<protein>
    <recommendedName>
        <fullName evidence="1">Reverse transcriptase domain-containing protein</fullName>
    </recommendedName>
</protein>
<evidence type="ECO:0000259" key="1">
    <source>
        <dbReference type="Pfam" id="PF00078"/>
    </source>
</evidence>
<keyword evidence="3" id="KW-1185">Reference proteome</keyword>
<reference evidence="2 3" key="1">
    <citation type="submission" date="2019-04" db="EMBL/GenBank/DDBJ databases">
        <title>Chromosome genome assembly for Takifugu flavidus.</title>
        <authorList>
            <person name="Xiao S."/>
        </authorList>
    </citation>
    <scope>NUCLEOTIDE SEQUENCE [LARGE SCALE GENOMIC DNA]</scope>
    <source>
        <strain evidence="2">HTHZ2018</strain>
        <tissue evidence="2">Muscle</tissue>
    </source>
</reference>
<dbReference type="EMBL" id="RHFK02000001">
    <property type="protein sequence ID" value="TWW81188.1"/>
    <property type="molecule type" value="Genomic_DNA"/>
</dbReference>
<dbReference type="PANTHER" id="PTHR47027:SF30">
    <property type="entry name" value="THAP-TYPE DOMAIN-CONTAINING PROTEIN"/>
    <property type="match status" value="1"/>
</dbReference>
<gene>
    <name evidence="2" type="ORF">D4764_01G0010030</name>
</gene>
<accession>A0A5C6PQW5</accession>
<dbReference type="AlphaFoldDB" id="A0A5C6PQW5"/>
<sequence>MRVSPRSWNHGSPLAGVLEGSWEFAQPVHMCFVDLEKAYDRVPRSILWGVLREYGVEGLLIRAIQSLYQRSRSVVRIAGCKSNSFPVRAGPLSPVLFITFMDRISRRSQGVEGVKFGGRKISSLLFADDAVLLAPSNRDLQQVLGRFATECLLRVGEEVLPQVEELKYLGILFTSEVLTYGHQRWVMTERTRSRIQAAEMSFLHRVAGLNLRDRVRSSDIREGLGVELLLLHTERSQLGWLGHLARMPSGRLPLQVFRTCPTGRRPPGWARTRWRDYISRLVYERLGVPPEELMEVAGERAVWASLLQLLPPRPGSG</sequence>
<name>A0A5C6PQW5_9TELE</name>
<comment type="caution">
    <text evidence="2">The sequence shown here is derived from an EMBL/GenBank/DDBJ whole genome shotgun (WGS) entry which is preliminary data.</text>
</comment>
<evidence type="ECO:0000313" key="2">
    <source>
        <dbReference type="EMBL" id="TWW81188.1"/>
    </source>
</evidence>
<dbReference type="Pfam" id="PF00078">
    <property type="entry name" value="RVT_1"/>
    <property type="match status" value="1"/>
</dbReference>
<dbReference type="InterPro" id="IPR000477">
    <property type="entry name" value="RT_dom"/>
</dbReference>
<proteinExistence type="predicted"/>